<sequence>MPENWQDGNRHESEIDIRWRQRFDNYRQALARLRDAVALRMQRPLSDLEQQGLIKAFEFTHELAWNVMKDYFEYQGNTHITGSRDAIREAFRRGLIADGESWMGTIASRNRSSHAYDEETANHLAEMISSRYLGLFQRFEDRMREYR</sequence>
<dbReference type="AlphaFoldDB" id="A0A450RVJ4"/>
<dbReference type="NCBIfam" id="TIGR01987">
    <property type="entry name" value="HI0074"/>
    <property type="match status" value="1"/>
</dbReference>
<dbReference type="Gene3D" id="1.20.120.330">
    <property type="entry name" value="Nucleotidyltransferases domain 2"/>
    <property type="match status" value="1"/>
</dbReference>
<evidence type="ECO:0000313" key="1">
    <source>
        <dbReference type="EMBL" id="VFJ43139.1"/>
    </source>
</evidence>
<dbReference type="Pfam" id="PF08780">
    <property type="entry name" value="NTase_sub_bind"/>
    <property type="match status" value="1"/>
</dbReference>
<proteinExistence type="predicted"/>
<dbReference type="InterPro" id="IPR010235">
    <property type="entry name" value="HepT"/>
</dbReference>
<keyword evidence="1" id="KW-0808">Transferase</keyword>
<reference evidence="1" key="1">
    <citation type="submission" date="2019-02" db="EMBL/GenBank/DDBJ databases">
        <authorList>
            <person name="Gruber-Vodicka R. H."/>
            <person name="Seah K. B. B."/>
        </authorList>
    </citation>
    <scope>NUCLEOTIDE SEQUENCE</scope>
    <source>
        <strain evidence="1">BECK_DK161</strain>
    </source>
</reference>
<dbReference type="GO" id="GO:0016740">
    <property type="term" value="F:transferase activity"/>
    <property type="evidence" value="ECO:0007669"/>
    <property type="project" value="UniProtKB-KW"/>
</dbReference>
<protein>
    <submittedName>
        <fullName evidence="1">Nucleotidyltransferase substrate binding protein, HI0074 family</fullName>
    </submittedName>
</protein>
<dbReference type="SUPFAM" id="SSF81593">
    <property type="entry name" value="Nucleotidyltransferase substrate binding subunit/domain"/>
    <property type="match status" value="1"/>
</dbReference>
<organism evidence="1">
    <name type="scientific">Candidatus Kentrum sp. DK</name>
    <dbReference type="NCBI Taxonomy" id="2126562"/>
    <lineage>
        <taxon>Bacteria</taxon>
        <taxon>Pseudomonadati</taxon>
        <taxon>Pseudomonadota</taxon>
        <taxon>Gammaproteobacteria</taxon>
        <taxon>Candidatus Kentrum</taxon>
    </lineage>
</organism>
<name>A0A450RVJ4_9GAMM</name>
<accession>A0A450RVJ4</accession>
<gene>
    <name evidence="1" type="ORF">BECKDK2373C_GA0170839_100430</name>
</gene>
<dbReference type="EMBL" id="CAADEY010000004">
    <property type="protein sequence ID" value="VFJ43139.1"/>
    <property type="molecule type" value="Genomic_DNA"/>
</dbReference>